<dbReference type="Pfam" id="PF13426">
    <property type="entry name" value="PAS_9"/>
    <property type="match status" value="2"/>
</dbReference>
<dbReference type="Gene3D" id="1.10.287.130">
    <property type="match status" value="1"/>
</dbReference>
<dbReference type="PROSITE" id="PS50109">
    <property type="entry name" value="HIS_KIN"/>
    <property type="match status" value="1"/>
</dbReference>
<evidence type="ECO:0000313" key="16">
    <source>
        <dbReference type="EMBL" id="RFZ85685.1"/>
    </source>
</evidence>
<evidence type="ECO:0000256" key="9">
    <source>
        <dbReference type="ARBA" id="ARBA00022840"/>
    </source>
</evidence>
<gene>
    <name evidence="16" type="ORF">DYU05_08840</name>
</gene>
<dbReference type="InterPro" id="IPR000700">
    <property type="entry name" value="PAS-assoc_C"/>
</dbReference>
<evidence type="ECO:0000256" key="1">
    <source>
        <dbReference type="ARBA" id="ARBA00000085"/>
    </source>
</evidence>
<dbReference type="PANTHER" id="PTHR42878:SF7">
    <property type="entry name" value="SENSOR HISTIDINE KINASE GLRK"/>
    <property type="match status" value="1"/>
</dbReference>
<dbReference type="EMBL" id="QWDE01000001">
    <property type="protein sequence ID" value="RFZ85685.1"/>
    <property type="molecule type" value="Genomic_DNA"/>
</dbReference>
<feature type="domain" description="Histidine kinase" evidence="13">
    <location>
        <begin position="430"/>
        <end position="644"/>
    </location>
</feature>
<evidence type="ECO:0000259" key="13">
    <source>
        <dbReference type="PROSITE" id="PS50109"/>
    </source>
</evidence>
<dbReference type="OrthoDB" id="9813151at2"/>
<dbReference type="AlphaFoldDB" id="A0A3E2NXE0"/>
<protein>
    <recommendedName>
        <fullName evidence="3">histidine kinase</fullName>
        <ecNumber evidence="3">2.7.13.3</ecNumber>
    </recommendedName>
</protein>
<reference evidence="16 17" key="1">
    <citation type="submission" date="2018-08" db="EMBL/GenBank/DDBJ databases">
        <title>Mucilaginibacter terrae sp. nov., isolated from manganese diggings.</title>
        <authorList>
            <person name="Huang Y."/>
            <person name="Zhou Z."/>
        </authorList>
    </citation>
    <scope>NUCLEOTIDE SEQUENCE [LARGE SCALE GENOMIC DNA]</scope>
    <source>
        <strain evidence="16 17">ZH6</strain>
    </source>
</reference>
<keyword evidence="17" id="KW-1185">Reference proteome</keyword>
<dbReference type="CDD" id="cd00082">
    <property type="entry name" value="HisKA"/>
    <property type="match status" value="1"/>
</dbReference>
<dbReference type="InterPro" id="IPR035965">
    <property type="entry name" value="PAS-like_dom_sf"/>
</dbReference>
<dbReference type="GO" id="GO:0000156">
    <property type="term" value="F:phosphorelay response regulator activity"/>
    <property type="evidence" value="ECO:0007669"/>
    <property type="project" value="TreeGrafter"/>
</dbReference>
<dbReference type="SUPFAM" id="SSF55874">
    <property type="entry name" value="ATPase domain of HSP90 chaperone/DNA topoisomerase II/histidine kinase"/>
    <property type="match status" value="1"/>
</dbReference>
<dbReference type="SUPFAM" id="SSF55785">
    <property type="entry name" value="PYP-like sensor domain (PAS domain)"/>
    <property type="match status" value="3"/>
</dbReference>
<name>A0A3E2NXE0_9SPHI</name>
<dbReference type="InterPro" id="IPR004358">
    <property type="entry name" value="Sig_transdc_His_kin-like_C"/>
</dbReference>
<keyword evidence="4" id="KW-0597">Phosphoprotein</keyword>
<comment type="catalytic activity">
    <reaction evidence="1">
        <text>ATP + protein L-histidine = ADP + protein N-phospho-L-histidine.</text>
        <dbReference type="EC" id="2.7.13.3"/>
    </reaction>
</comment>
<accession>A0A3E2NXE0</accession>
<keyword evidence="9" id="KW-0067">ATP-binding</keyword>
<dbReference type="FunFam" id="3.30.565.10:FF:000006">
    <property type="entry name" value="Sensor histidine kinase WalK"/>
    <property type="match status" value="1"/>
</dbReference>
<evidence type="ECO:0000256" key="5">
    <source>
        <dbReference type="ARBA" id="ARBA00022679"/>
    </source>
</evidence>
<dbReference type="Pfam" id="PF00512">
    <property type="entry name" value="HisKA"/>
    <property type="match status" value="1"/>
</dbReference>
<evidence type="ECO:0000256" key="7">
    <source>
        <dbReference type="ARBA" id="ARBA00022741"/>
    </source>
</evidence>
<organism evidence="16 17">
    <name type="scientific">Mucilaginibacter terrenus</name>
    <dbReference type="NCBI Taxonomy" id="2482727"/>
    <lineage>
        <taxon>Bacteria</taxon>
        <taxon>Pseudomonadati</taxon>
        <taxon>Bacteroidota</taxon>
        <taxon>Sphingobacteriia</taxon>
        <taxon>Sphingobacteriales</taxon>
        <taxon>Sphingobacteriaceae</taxon>
        <taxon>Mucilaginibacter</taxon>
    </lineage>
</organism>
<dbReference type="Pfam" id="PF02518">
    <property type="entry name" value="HATPase_c"/>
    <property type="match status" value="1"/>
</dbReference>
<dbReference type="RefSeq" id="WP_117382582.1">
    <property type="nucleotide sequence ID" value="NZ_QWDE01000001.1"/>
</dbReference>
<dbReference type="Proteomes" id="UP000260823">
    <property type="component" value="Unassembled WGS sequence"/>
</dbReference>
<dbReference type="InterPro" id="IPR003661">
    <property type="entry name" value="HisK_dim/P_dom"/>
</dbReference>
<evidence type="ECO:0000256" key="4">
    <source>
        <dbReference type="ARBA" id="ARBA00022553"/>
    </source>
</evidence>
<evidence type="ECO:0000256" key="10">
    <source>
        <dbReference type="ARBA" id="ARBA00022989"/>
    </source>
</evidence>
<evidence type="ECO:0000256" key="12">
    <source>
        <dbReference type="ARBA" id="ARBA00023136"/>
    </source>
</evidence>
<feature type="domain" description="PAS" evidence="14">
    <location>
        <begin position="294"/>
        <end position="352"/>
    </location>
</feature>
<dbReference type="GO" id="GO:0000155">
    <property type="term" value="F:phosphorelay sensor kinase activity"/>
    <property type="evidence" value="ECO:0007669"/>
    <property type="project" value="InterPro"/>
</dbReference>
<dbReference type="SMART" id="SM00388">
    <property type="entry name" value="HisKA"/>
    <property type="match status" value="1"/>
</dbReference>
<evidence type="ECO:0000256" key="6">
    <source>
        <dbReference type="ARBA" id="ARBA00022692"/>
    </source>
</evidence>
<dbReference type="InterPro" id="IPR005467">
    <property type="entry name" value="His_kinase_dom"/>
</dbReference>
<dbReference type="PANTHER" id="PTHR42878">
    <property type="entry name" value="TWO-COMPONENT HISTIDINE KINASE"/>
    <property type="match status" value="1"/>
</dbReference>
<dbReference type="SMART" id="SM00091">
    <property type="entry name" value="PAS"/>
    <property type="match status" value="3"/>
</dbReference>
<evidence type="ECO:0000256" key="3">
    <source>
        <dbReference type="ARBA" id="ARBA00012438"/>
    </source>
</evidence>
<dbReference type="CDD" id="cd00075">
    <property type="entry name" value="HATPase"/>
    <property type="match status" value="1"/>
</dbReference>
<dbReference type="NCBIfam" id="TIGR00229">
    <property type="entry name" value="sensory_box"/>
    <property type="match status" value="1"/>
</dbReference>
<evidence type="ECO:0000259" key="15">
    <source>
        <dbReference type="PROSITE" id="PS50113"/>
    </source>
</evidence>
<dbReference type="PROSITE" id="PS50113">
    <property type="entry name" value="PAC"/>
    <property type="match status" value="2"/>
</dbReference>
<dbReference type="SUPFAM" id="SSF47384">
    <property type="entry name" value="Homodimeric domain of signal transducing histidine kinase"/>
    <property type="match status" value="1"/>
</dbReference>
<evidence type="ECO:0000259" key="14">
    <source>
        <dbReference type="PROSITE" id="PS50112"/>
    </source>
</evidence>
<dbReference type="InterPro" id="IPR000014">
    <property type="entry name" value="PAS"/>
</dbReference>
<comment type="caution">
    <text evidence="16">The sequence shown here is derived from an EMBL/GenBank/DDBJ whole genome shotgun (WGS) entry which is preliminary data.</text>
</comment>
<evidence type="ECO:0000313" key="17">
    <source>
        <dbReference type="Proteomes" id="UP000260823"/>
    </source>
</evidence>
<dbReference type="CDD" id="cd00130">
    <property type="entry name" value="PAS"/>
    <property type="match status" value="2"/>
</dbReference>
<dbReference type="GO" id="GO:0016020">
    <property type="term" value="C:membrane"/>
    <property type="evidence" value="ECO:0007669"/>
    <property type="project" value="UniProtKB-SubCell"/>
</dbReference>
<dbReference type="Gene3D" id="3.30.450.20">
    <property type="entry name" value="PAS domain"/>
    <property type="match status" value="3"/>
</dbReference>
<feature type="domain" description="PAC" evidence="15">
    <location>
        <begin position="226"/>
        <end position="279"/>
    </location>
</feature>
<dbReference type="InterPro" id="IPR013656">
    <property type="entry name" value="PAS_4"/>
</dbReference>
<sequence length="644" mass="71922">MPTSPASLLQQFFDKGPPMVLLEANAPSFRIVAANAAFLSITSTTYEGVVGKDLCSAFPEQLAPSGSKEGTMLLRNFTTVTETRTAQELNGLRYDRSGAAGDSEAHYWRINTSPIIDDDNYVSHLLCEVTDITDSWTLAGVESSRKAFSEQLQHQFMKAPIGMMFINQENYGIEYANVAMHQLLNRAPAEKIIGEPLFKLLPELEHQGYKPLFDEVFATGQSYSAIEAPLQYKRGDKAKTYYIDLTVEPLYDDAGQIRGVVGFALDATDKVRSRARLQGIIDEKKIVESNLRANEKRLVQILETMAEGVSIIDTSGKLTYANPMAQQILGMHENEVLSHSTTHSSWQILKPDGSPLPDEEHPMAMMMATGKPVYDREIAVQPPDGDRFYISINAAPIRDDNNNIVLGIGTFMDVTSRRKIAEQKDEFISVASHELKTPLTSLKLSMQLLTKVLGTDPTSPRIPLFLEKANDNLVRLVHLTEDLMNVSRMDHGKLPLKKTWFNLLKLIEEGTEHIRNNNYNQIILNCDPNLMVYADEHRIDQVVVNFVNNAVKYAPDSKDIIIKVMCNSTEVRVSVQDFGIGIPPEKIPHLFERYYRVDQSAMQFSGLGLGLYISGEIITRHGGKIGVESETGKGSTFWFTLPLS</sequence>
<dbReference type="Pfam" id="PF08448">
    <property type="entry name" value="PAS_4"/>
    <property type="match status" value="1"/>
</dbReference>
<dbReference type="InterPro" id="IPR036097">
    <property type="entry name" value="HisK_dim/P_sf"/>
</dbReference>
<dbReference type="InterPro" id="IPR003594">
    <property type="entry name" value="HATPase_dom"/>
</dbReference>
<evidence type="ECO:0000256" key="2">
    <source>
        <dbReference type="ARBA" id="ARBA00004141"/>
    </source>
</evidence>
<dbReference type="PROSITE" id="PS50112">
    <property type="entry name" value="PAS"/>
    <property type="match status" value="1"/>
</dbReference>
<keyword evidence="5" id="KW-0808">Transferase</keyword>
<keyword evidence="12" id="KW-0472">Membrane</keyword>
<feature type="domain" description="PAC" evidence="15">
    <location>
        <begin position="374"/>
        <end position="426"/>
    </location>
</feature>
<keyword evidence="11" id="KW-0902">Two-component regulatory system</keyword>
<dbReference type="EC" id="2.7.13.3" evidence="3"/>
<evidence type="ECO:0000256" key="8">
    <source>
        <dbReference type="ARBA" id="ARBA00022777"/>
    </source>
</evidence>
<keyword evidence="6" id="KW-0812">Transmembrane</keyword>
<keyword evidence="7" id="KW-0547">Nucleotide-binding</keyword>
<dbReference type="GO" id="GO:0030295">
    <property type="term" value="F:protein kinase activator activity"/>
    <property type="evidence" value="ECO:0007669"/>
    <property type="project" value="TreeGrafter"/>
</dbReference>
<dbReference type="GO" id="GO:0005524">
    <property type="term" value="F:ATP binding"/>
    <property type="evidence" value="ECO:0007669"/>
    <property type="project" value="UniProtKB-KW"/>
</dbReference>
<keyword evidence="8" id="KW-0418">Kinase</keyword>
<dbReference type="PRINTS" id="PR00344">
    <property type="entry name" value="BCTRLSENSOR"/>
</dbReference>
<keyword evidence="10" id="KW-1133">Transmembrane helix</keyword>
<dbReference type="SMART" id="SM00086">
    <property type="entry name" value="PAC"/>
    <property type="match status" value="3"/>
</dbReference>
<dbReference type="InterPro" id="IPR036890">
    <property type="entry name" value="HATPase_C_sf"/>
</dbReference>
<proteinExistence type="predicted"/>
<dbReference type="GO" id="GO:0007234">
    <property type="term" value="P:osmosensory signaling via phosphorelay pathway"/>
    <property type="evidence" value="ECO:0007669"/>
    <property type="project" value="TreeGrafter"/>
</dbReference>
<evidence type="ECO:0000256" key="11">
    <source>
        <dbReference type="ARBA" id="ARBA00023012"/>
    </source>
</evidence>
<dbReference type="InterPro" id="IPR001610">
    <property type="entry name" value="PAC"/>
</dbReference>
<dbReference type="SMART" id="SM00387">
    <property type="entry name" value="HATPase_c"/>
    <property type="match status" value="1"/>
</dbReference>
<dbReference type="Gene3D" id="3.30.565.10">
    <property type="entry name" value="Histidine kinase-like ATPase, C-terminal domain"/>
    <property type="match status" value="1"/>
</dbReference>
<comment type="subcellular location">
    <subcellularLocation>
        <location evidence="2">Membrane</location>
        <topology evidence="2">Multi-pass membrane protein</topology>
    </subcellularLocation>
</comment>
<dbReference type="InterPro" id="IPR050351">
    <property type="entry name" value="BphY/WalK/GraS-like"/>
</dbReference>